<name>A0AAE3FJG4_9BACT</name>
<feature type="chain" id="PRO_5041967023" evidence="1">
    <location>
        <begin position="20"/>
        <end position="356"/>
    </location>
</feature>
<dbReference type="AlphaFoldDB" id="A0AAE3FJG4"/>
<evidence type="ECO:0000313" key="2">
    <source>
        <dbReference type="EMBL" id="MCI5756610.1"/>
    </source>
</evidence>
<dbReference type="EMBL" id="JALEMU010000168">
    <property type="protein sequence ID" value="MCI5756610.1"/>
    <property type="molecule type" value="Genomic_DNA"/>
</dbReference>
<proteinExistence type="predicted"/>
<gene>
    <name evidence="2" type="ORF">MR241_10010</name>
</gene>
<dbReference type="PROSITE" id="PS51257">
    <property type="entry name" value="PROKAR_LIPOPROTEIN"/>
    <property type="match status" value="1"/>
</dbReference>
<evidence type="ECO:0000313" key="3">
    <source>
        <dbReference type="Proteomes" id="UP001139365"/>
    </source>
</evidence>
<organism evidence="2 3">
    <name type="scientific">Candidatus Colimorpha enterica</name>
    <dbReference type="NCBI Taxonomy" id="3083063"/>
    <lineage>
        <taxon>Bacteria</taxon>
        <taxon>Pseudomonadati</taxon>
        <taxon>Bacteroidota</taxon>
        <taxon>Bacteroidia</taxon>
        <taxon>Bacteroidales</taxon>
        <taxon>Candidatus Colimorpha</taxon>
    </lineage>
</organism>
<keyword evidence="1" id="KW-0732">Signal</keyword>
<accession>A0AAE3FJG4</accession>
<sequence>MKRKIQRIAALLVTAAALAGFASCKSDKKPDDGTKDVPVGSDYPEYLTGKTYGGDTVRFLVASECLYDFTLSEDDEGDDAISAAALKRNQLVSEYHNVRLEFIDGGGINEFNPKMLGVVQAGDPTYDIFCPPYWWNTGNEGVAANLSEISVFDFSQPWWYRYINDDLASINDQSDYRLLGALAANVTEFIHPSQCGIWSWTDCAEGVWDFVLAMTNSMIGRMHICGDFASLSDEKRSLLKEACAFYKSYRHIFSSCRTYHHTLPEAYTHGGAKLRCTELRAGNKAEAVVVAQRVGSDTDGVNVKFPGLLPGEYTITTYPSSEPVTAASAMLASEGIDIKLPSEICGRAVYLRKNDN</sequence>
<feature type="signal peptide" evidence="1">
    <location>
        <begin position="1"/>
        <end position="19"/>
    </location>
</feature>
<reference evidence="2 3" key="1">
    <citation type="submission" date="2022-03" db="EMBL/GenBank/DDBJ databases">
        <title>Metagenome-assembled genomes from swine fecal metagenomes.</title>
        <authorList>
            <person name="Holman D.B."/>
            <person name="Kommadath A."/>
        </authorList>
    </citation>
    <scope>NUCLEOTIDE SEQUENCE [LARGE SCALE GENOMIC DNA]</scope>
    <source>
        <strain evidence="2">SUG147</strain>
    </source>
</reference>
<dbReference type="Proteomes" id="UP001139365">
    <property type="component" value="Unassembled WGS sequence"/>
</dbReference>
<evidence type="ECO:0000256" key="1">
    <source>
        <dbReference type="SAM" id="SignalP"/>
    </source>
</evidence>
<comment type="caution">
    <text evidence="2">The sequence shown here is derived from an EMBL/GenBank/DDBJ whole genome shotgun (WGS) entry which is preliminary data.</text>
</comment>
<protein>
    <submittedName>
        <fullName evidence="2">Uncharacterized protein</fullName>
    </submittedName>
</protein>